<evidence type="ECO:0000256" key="4">
    <source>
        <dbReference type="SAM" id="SignalP"/>
    </source>
</evidence>
<feature type="domain" description="AB hydrolase-1" evidence="5">
    <location>
        <begin position="100"/>
        <end position="272"/>
    </location>
</feature>
<proteinExistence type="inferred from homology"/>
<dbReference type="EMBL" id="JACHIT010000001">
    <property type="protein sequence ID" value="MBB5914073.1"/>
    <property type="molecule type" value="Genomic_DNA"/>
</dbReference>
<feature type="chain" id="PRO_5030765685" evidence="4">
    <location>
        <begin position="30"/>
        <end position="503"/>
    </location>
</feature>
<keyword evidence="2 4" id="KW-0732">Signal</keyword>
<comment type="caution">
    <text evidence="7">The sequence shown here is derived from an EMBL/GenBank/DDBJ whole genome shotgun (WGS) entry which is preliminary data.</text>
</comment>
<reference evidence="7 8" key="1">
    <citation type="submission" date="2020-08" db="EMBL/GenBank/DDBJ databases">
        <title>Sequencing the genomes of 1000 actinobacteria strains.</title>
        <authorList>
            <person name="Klenk H.-P."/>
        </authorList>
    </citation>
    <scope>NUCLEOTIDE SEQUENCE [LARGE SCALE GENOMIC DNA]</scope>
    <source>
        <strain evidence="7 8">DSM 43582</strain>
    </source>
</reference>
<dbReference type="InterPro" id="IPR013595">
    <property type="entry name" value="Pept_S33_TAP-like_C"/>
</dbReference>
<keyword evidence="8" id="KW-1185">Reference proteome</keyword>
<name>A0A7W9UI62_9NOCA</name>
<protein>
    <submittedName>
        <fullName evidence="7">Pimeloyl-ACP methyl ester carboxylesterase</fullName>
    </submittedName>
</protein>
<evidence type="ECO:0000256" key="2">
    <source>
        <dbReference type="ARBA" id="ARBA00022729"/>
    </source>
</evidence>
<dbReference type="InterPro" id="IPR000073">
    <property type="entry name" value="AB_hydrolase_1"/>
</dbReference>
<dbReference type="InterPro" id="IPR029058">
    <property type="entry name" value="AB_hydrolase_fold"/>
</dbReference>
<evidence type="ECO:0000313" key="7">
    <source>
        <dbReference type="EMBL" id="MBB5914073.1"/>
    </source>
</evidence>
<evidence type="ECO:0000259" key="5">
    <source>
        <dbReference type="Pfam" id="PF00561"/>
    </source>
</evidence>
<keyword evidence="3" id="KW-0378">Hydrolase</keyword>
<accession>A0A7W9UI62</accession>
<dbReference type="GO" id="GO:0016787">
    <property type="term" value="F:hydrolase activity"/>
    <property type="evidence" value="ECO:0007669"/>
    <property type="project" value="UniProtKB-KW"/>
</dbReference>
<dbReference type="Gene3D" id="3.40.50.1820">
    <property type="entry name" value="alpha/beta hydrolase"/>
    <property type="match status" value="1"/>
</dbReference>
<dbReference type="InterPro" id="IPR051601">
    <property type="entry name" value="Serine_prot/Carboxylest_S33"/>
</dbReference>
<dbReference type="Pfam" id="PF00561">
    <property type="entry name" value="Abhydrolase_1"/>
    <property type="match status" value="1"/>
</dbReference>
<feature type="domain" description="Peptidase S33 tripeptidyl aminopeptidase-like C-terminal" evidence="6">
    <location>
        <begin position="395"/>
        <end position="494"/>
    </location>
</feature>
<dbReference type="Pfam" id="PF08386">
    <property type="entry name" value="Abhydrolase_4"/>
    <property type="match status" value="1"/>
</dbReference>
<evidence type="ECO:0000256" key="3">
    <source>
        <dbReference type="ARBA" id="ARBA00022801"/>
    </source>
</evidence>
<sequence>MRARWVRRVVLGMVLIAGTATLVAVPATADDVPAGLERFYHQGLDWKPCNDKALDDAGAQCSTVVVPLDYARPDARTTTVALSRIPATDPARRRGIMLSNPGGPGGPGLNMMVTVKDRLTPDVRAQYDLIGMDPRGIGRSDRMNCAIPLPTMLFSAGFDLFGYARDTTLAAALATSCVAPDPEKARSTTTRNIARDMDVIRGAFGERTMNYYGGSYGTYLGAVYMQMFGAHADRFVLDSAVDPERYWLGMFQDMGPINEYALDDWARWAARHDADYHFGGTAPQVRAYVEDLVHRAAAHPVVKDLYLLDEHTVPMMLFALLVNPKFNADLADVLGIIDDGVSGRFTDMQRLKSKITGAVPTEVPGMAGIMCGDKAAPRDPAWYYRNIDAVRATQPVFGAFANNITACAYWPDPVEPPTDVHNSVPALILATVHDTRTAYPEGLALHEDLTGSRLVTLADTRIHGAFRVGLSPCVSDKVNTYFADGTLPAADTTCEPDPSYFPE</sequence>
<dbReference type="Proteomes" id="UP000540412">
    <property type="component" value="Unassembled WGS sequence"/>
</dbReference>
<dbReference type="PANTHER" id="PTHR43248:SF29">
    <property type="entry name" value="TRIPEPTIDYL AMINOPEPTIDASE"/>
    <property type="match status" value="1"/>
</dbReference>
<organism evidence="7 8">
    <name type="scientific">Nocardia transvalensis</name>
    <dbReference type="NCBI Taxonomy" id="37333"/>
    <lineage>
        <taxon>Bacteria</taxon>
        <taxon>Bacillati</taxon>
        <taxon>Actinomycetota</taxon>
        <taxon>Actinomycetes</taxon>
        <taxon>Mycobacteriales</taxon>
        <taxon>Nocardiaceae</taxon>
        <taxon>Nocardia</taxon>
    </lineage>
</organism>
<dbReference type="RefSeq" id="WP_040751510.1">
    <property type="nucleotide sequence ID" value="NZ_JACHIT010000001.1"/>
</dbReference>
<dbReference type="AlphaFoldDB" id="A0A7W9UI62"/>
<gene>
    <name evidence="7" type="ORF">BJY24_002940</name>
</gene>
<comment type="similarity">
    <text evidence="1">Belongs to the peptidase S33 family.</text>
</comment>
<evidence type="ECO:0000259" key="6">
    <source>
        <dbReference type="Pfam" id="PF08386"/>
    </source>
</evidence>
<dbReference type="SUPFAM" id="SSF53474">
    <property type="entry name" value="alpha/beta-Hydrolases"/>
    <property type="match status" value="1"/>
</dbReference>
<dbReference type="PANTHER" id="PTHR43248">
    <property type="entry name" value="2-SUCCINYL-6-HYDROXY-2,4-CYCLOHEXADIENE-1-CARBOXYLATE SYNTHASE"/>
    <property type="match status" value="1"/>
</dbReference>
<feature type="signal peptide" evidence="4">
    <location>
        <begin position="1"/>
        <end position="29"/>
    </location>
</feature>
<evidence type="ECO:0000313" key="8">
    <source>
        <dbReference type="Proteomes" id="UP000540412"/>
    </source>
</evidence>
<evidence type="ECO:0000256" key="1">
    <source>
        <dbReference type="ARBA" id="ARBA00010088"/>
    </source>
</evidence>